<keyword evidence="5" id="KW-0677">Repeat</keyword>
<keyword evidence="2" id="KW-1003">Cell membrane</keyword>
<feature type="domain" description="SEA" evidence="13">
    <location>
        <begin position="361"/>
        <end position="476"/>
    </location>
</feature>
<evidence type="ECO:0000256" key="4">
    <source>
        <dbReference type="ARBA" id="ARBA00022729"/>
    </source>
</evidence>
<dbReference type="Proteomes" id="UP000886611">
    <property type="component" value="Unassembled WGS sequence"/>
</dbReference>
<feature type="compositionally biased region" description="Polar residues" evidence="10">
    <location>
        <begin position="186"/>
        <end position="203"/>
    </location>
</feature>
<keyword evidence="6 11" id="KW-0472">Membrane</keyword>
<dbReference type="Gene3D" id="3.30.70.960">
    <property type="entry name" value="SEA domain"/>
    <property type="match status" value="1"/>
</dbReference>
<dbReference type="InterPro" id="IPR036364">
    <property type="entry name" value="SEA_dom_sf"/>
</dbReference>
<keyword evidence="16" id="KW-1185">Reference proteome</keyword>
<gene>
    <name evidence="15" type="primary">Heg</name>
    <name evidence="15" type="ORF">GTO96_0010802</name>
</gene>
<keyword evidence="4 12" id="KW-0732">Signal</keyword>
<evidence type="ECO:0000256" key="10">
    <source>
        <dbReference type="SAM" id="MobiDB-lite"/>
    </source>
</evidence>
<evidence type="ECO:0000313" key="16">
    <source>
        <dbReference type="Proteomes" id="UP000886611"/>
    </source>
</evidence>
<dbReference type="OrthoDB" id="8938333at2759"/>
<evidence type="ECO:0000256" key="7">
    <source>
        <dbReference type="ARBA" id="ARBA00023157"/>
    </source>
</evidence>
<dbReference type="PROSITE" id="PS50024">
    <property type="entry name" value="SEA"/>
    <property type="match status" value="1"/>
</dbReference>
<dbReference type="PANTHER" id="PTHR24037:SF7">
    <property type="entry name" value="FLOCCULATION PROTEIN FLO11 ISOFORM X1-RELATED"/>
    <property type="match status" value="1"/>
</dbReference>
<keyword evidence="8" id="KW-0325">Glycoprotein</keyword>
<evidence type="ECO:0000256" key="11">
    <source>
        <dbReference type="SAM" id="Phobius"/>
    </source>
</evidence>
<dbReference type="EMBL" id="JAATIS010004753">
    <property type="protein sequence ID" value="KAG2460602.1"/>
    <property type="molecule type" value="Genomic_DNA"/>
</dbReference>
<feature type="transmembrane region" description="Helical" evidence="11">
    <location>
        <begin position="537"/>
        <end position="564"/>
    </location>
</feature>
<dbReference type="SUPFAM" id="SSF57196">
    <property type="entry name" value="EGF/Laminin"/>
    <property type="match status" value="1"/>
</dbReference>
<feature type="compositionally biased region" description="Low complexity" evidence="10">
    <location>
        <begin position="114"/>
        <end position="129"/>
    </location>
</feature>
<feature type="compositionally biased region" description="Low complexity" evidence="10">
    <location>
        <begin position="280"/>
        <end position="315"/>
    </location>
</feature>
<dbReference type="CDD" id="cd00054">
    <property type="entry name" value="EGF_CA"/>
    <property type="match status" value="1"/>
</dbReference>
<feature type="region of interest" description="Disordered" evidence="10">
    <location>
        <begin position="27"/>
        <end position="315"/>
    </location>
</feature>
<evidence type="ECO:0000259" key="14">
    <source>
        <dbReference type="PROSITE" id="PS50026"/>
    </source>
</evidence>
<evidence type="ECO:0000256" key="1">
    <source>
        <dbReference type="ARBA" id="ARBA00004236"/>
    </source>
</evidence>
<dbReference type="InterPro" id="IPR000742">
    <property type="entry name" value="EGF"/>
</dbReference>
<dbReference type="InterPro" id="IPR000082">
    <property type="entry name" value="SEA_dom"/>
</dbReference>
<feature type="compositionally biased region" description="Low complexity" evidence="10">
    <location>
        <begin position="90"/>
        <end position="105"/>
    </location>
</feature>
<dbReference type="Pfam" id="PF01390">
    <property type="entry name" value="SEA"/>
    <property type="match status" value="1"/>
</dbReference>
<evidence type="ECO:0000256" key="2">
    <source>
        <dbReference type="ARBA" id="ARBA00022475"/>
    </source>
</evidence>
<feature type="compositionally biased region" description="Low complexity" evidence="10">
    <location>
        <begin position="264"/>
        <end position="273"/>
    </location>
</feature>
<feature type="domain" description="EGF-like" evidence="14">
    <location>
        <begin position="321"/>
        <end position="357"/>
    </location>
</feature>
<feature type="non-terminal residue" evidence="15">
    <location>
        <position position="1"/>
    </location>
</feature>
<dbReference type="GO" id="GO:0005886">
    <property type="term" value="C:plasma membrane"/>
    <property type="evidence" value="ECO:0007669"/>
    <property type="project" value="UniProtKB-SubCell"/>
</dbReference>
<evidence type="ECO:0000256" key="9">
    <source>
        <dbReference type="PROSITE-ProRule" id="PRU00076"/>
    </source>
</evidence>
<reference evidence="15 16" key="1">
    <citation type="journal article" date="2021" name="Cell">
        <title>Tracing the genetic footprints of vertebrate landing in non-teleost ray-finned fishes.</title>
        <authorList>
            <person name="Bi X."/>
            <person name="Wang K."/>
            <person name="Yang L."/>
            <person name="Pan H."/>
            <person name="Jiang H."/>
            <person name="Wei Q."/>
            <person name="Fang M."/>
            <person name="Yu H."/>
            <person name="Zhu C."/>
            <person name="Cai Y."/>
            <person name="He Y."/>
            <person name="Gan X."/>
            <person name="Zeng H."/>
            <person name="Yu D."/>
            <person name="Zhu Y."/>
            <person name="Jiang H."/>
            <person name="Qiu Q."/>
            <person name="Yang H."/>
            <person name="Zhang Y.E."/>
            <person name="Wang W."/>
            <person name="Zhu M."/>
            <person name="He S."/>
            <person name="Zhang G."/>
        </authorList>
    </citation>
    <scope>NUCLEOTIDE SEQUENCE [LARGE SCALE GENOMIC DNA]</scope>
    <source>
        <strain evidence="15">Bchr_013</strain>
    </source>
</reference>
<comment type="subcellular location">
    <subcellularLocation>
        <location evidence="1">Cell membrane</location>
    </subcellularLocation>
</comment>
<evidence type="ECO:0000256" key="6">
    <source>
        <dbReference type="ARBA" id="ARBA00023136"/>
    </source>
</evidence>
<keyword evidence="11" id="KW-0812">Transmembrane</keyword>
<proteinExistence type="predicted"/>
<feature type="signal peptide" evidence="12">
    <location>
        <begin position="1"/>
        <end position="25"/>
    </location>
</feature>
<feature type="chain" id="PRO_5036498536" evidence="12">
    <location>
        <begin position="26"/>
        <end position="670"/>
    </location>
</feature>
<evidence type="ECO:0000256" key="5">
    <source>
        <dbReference type="ARBA" id="ARBA00022737"/>
    </source>
</evidence>
<feature type="compositionally biased region" description="Low complexity" evidence="10">
    <location>
        <begin position="140"/>
        <end position="153"/>
    </location>
</feature>
<feature type="compositionally biased region" description="Low complexity" evidence="10">
    <location>
        <begin position="38"/>
        <end position="83"/>
    </location>
</feature>
<sequence>MLNMNRLTKLCFWALMLMILFPKEAEVAGSDGPPPSNSALAETSTSVSSSRPTTHPSTFTTATSLSIAKTSPSPSMETTSPKTPAEDHTTASVSPSTSTMVTTSTKKPAEDHTTASVSSSMSTMETTSTKKPAEDHTTASVSPSMSTMETTSTKAPAEDHTTASVSPSTSIMETTSTKKPAEDHTTASVSPSTSIMETTSSKTPAEDHTTASVSPSTSIMETTSSKTPAEDHTTASVSPSMSTMETTSTKKPAEDQTTASVNPSTSTLETTSTKKPAEDSSSTSPPTSNVTNAPAVTTVARPTTSTPGNTKTTLTTSTSSFANKCTPGACPTGSNCVELFNNFTCQCPQGFYYNSASGCFQVKTFPGTLHINSSFTSDMAISTSQSFLETSSKIVSELKKILQGTNGYISSSVLQLQPGSILATVDNVYQVTSNINSTFITGKISNLIETCTSCGILDRATFSAKPACAVSNGGCDSSSTVCSAKDGTITCTCKEGFVATVYSTRQCVACESGMKVENGSCVPCPFGYRGFNCNESYLLAVVVISCVLGGVLLLILLALIIFCCHRARSSSWYSSPYSTNEYTTWPKQEVPRIPRVTTQWDPNHMEMVENGSTRNLVNKDKENGEANKTYDVSLDDLKTFKNKNPSRYSYLCQGQENPYFVSDEEKQKSK</sequence>
<keyword evidence="7" id="KW-1015">Disulfide bond</keyword>
<comment type="caution">
    <text evidence="9">Lacks conserved residue(s) required for the propagation of feature annotation.</text>
</comment>
<comment type="caution">
    <text evidence="15">The sequence shown here is derived from an EMBL/GenBank/DDBJ whole genome shotgun (WGS) entry which is preliminary data.</text>
</comment>
<feature type="compositionally biased region" description="Polar residues" evidence="10">
    <location>
        <begin position="162"/>
        <end position="178"/>
    </location>
</feature>
<evidence type="ECO:0000313" key="15">
    <source>
        <dbReference type="EMBL" id="KAG2460602.1"/>
    </source>
</evidence>
<dbReference type="SUPFAM" id="SSF82671">
    <property type="entry name" value="SEA domain"/>
    <property type="match status" value="1"/>
</dbReference>
<accession>A0A8X8BNB5</accession>
<dbReference type="PANTHER" id="PTHR24037">
    <property type="entry name" value="HEART DEVELOPMENT PROTEIN WITH EGF-LIKE DOMAINS 1"/>
    <property type="match status" value="1"/>
</dbReference>
<keyword evidence="3 9" id="KW-0245">EGF-like domain</keyword>
<evidence type="ECO:0000259" key="13">
    <source>
        <dbReference type="PROSITE" id="PS50024"/>
    </source>
</evidence>
<feature type="compositionally biased region" description="Polar residues" evidence="10">
    <location>
        <begin position="210"/>
        <end position="227"/>
    </location>
</feature>
<feature type="compositionally biased region" description="Low complexity" evidence="10">
    <location>
        <begin position="238"/>
        <end position="250"/>
    </location>
</feature>
<evidence type="ECO:0000256" key="8">
    <source>
        <dbReference type="ARBA" id="ARBA00023180"/>
    </source>
</evidence>
<dbReference type="PROSITE" id="PS50026">
    <property type="entry name" value="EGF_3"/>
    <property type="match status" value="1"/>
</dbReference>
<name>A0A8X8BNB5_POLSE</name>
<feature type="non-terminal residue" evidence="15">
    <location>
        <position position="670"/>
    </location>
</feature>
<organism evidence="15 16">
    <name type="scientific">Polypterus senegalus</name>
    <name type="common">Senegal bichir</name>
    <dbReference type="NCBI Taxonomy" id="55291"/>
    <lineage>
        <taxon>Eukaryota</taxon>
        <taxon>Metazoa</taxon>
        <taxon>Chordata</taxon>
        <taxon>Craniata</taxon>
        <taxon>Vertebrata</taxon>
        <taxon>Euteleostomi</taxon>
        <taxon>Actinopterygii</taxon>
        <taxon>Polypteriformes</taxon>
        <taxon>Polypteridae</taxon>
        <taxon>Polypterus</taxon>
    </lineage>
</organism>
<protein>
    <submittedName>
        <fullName evidence="15">HEG protein</fullName>
    </submittedName>
</protein>
<dbReference type="AlphaFoldDB" id="A0A8X8BNB5"/>
<keyword evidence="11" id="KW-1133">Transmembrane helix</keyword>
<evidence type="ECO:0000256" key="12">
    <source>
        <dbReference type="SAM" id="SignalP"/>
    </source>
</evidence>
<evidence type="ECO:0000256" key="3">
    <source>
        <dbReference type="ARBA" id="ARBA00022536"/>
    </source>
</evidence>